<evidence type="ECO:0000259" key="4">
    <source>
        <dbReference type="Pfam" id="PF08241"/>
    </source>
</evidence>
<sequence length="174" mass="19705">MESIENYYDTTLKLFETLKNKNEDNGAFYVENPWMRELVTNLNGLTVLDIGCGYGTFIKRALVEGVSKAIGIDISNKMISEAQKELGSNPVAELHVCPMENLDSLKIESDSLDLVTSYFAIMYCKDYTKLVRDVHKILKKNGRFIFIVQHPILTSGIDMGFVKNDQGEEVWPNV</sequence>
<evidence type="ECO:0000256" key="1">
    <source>
        <dbReference type="ARBA" id="ARBA00008361"/>
    </source>
</evidence>
<keyword evidence="3" id="KW-0808">Transferase</keyword>
<dbReference type="InterPro" id="IPR029063">
    <property type="entry name" value="SAM-dependent_MTases_sf"/>
</dbReference>
<protein>
    <recommendedName>
        <fullName evidence="4">Methyltransferase type 11 domain-containing protein</fullName>
    </recommendedName>
</protein>
<dbReference type="Proteomes" id="UP000076078">
    <property type="component" value="Unassembled WGS sequence"/>
</dbReference>
<dbReference type="InterPro" id="IPR051052">
    <property type="entry name" value="Diverse_substrate_MTase"/>
</dbReference>
<comment type="caution">
    <text evidence="5">The sequence shown here is derived from an EMBL/GenBank/DDBJ whole genome shotgun (WGS) entry which is preliminary data.</text>
</comment>
<accession>A0A151Z2Q9</accession>
<name>A0A151Z2Q9_TIELA</name>
<dbReference type="GO" id="GO:0032259">
    <property type="term" value="P:methylation"/>
    <property type="evidence" value="ECO:0007669"/>
    <property type="project" value="UniProtKB-KW"/>
</dbReference>
<dbReference type="CDD" id="cd02440">
    <property type="entry name" value="AdoMet_MTases"/>
    <property type="match status" value="1"/>
</dbReference>
<evidence type="ECO:0000313" key="5">
    <source>
        <dbReference type="EMBL" id="KYQ88243.1"/>
    </source>
</evidence>
<comment type="similarity">
    <text evidence="1">Belongs to the methyltransferase superfamily.</text>
</comment>
<proteinExistence type="inferred from homology"/>
<keyword evidence="6" id="KW-1185">Reference proteome</keyword>
<organism evidence="5 6">
    <name type="scientific">Tieghemostelium lacteum</name>
    <name type="common">Slime mold</name>
    <name type="synonym">Dictyostelium lacteum</name>
    <dbReference type="NCBI Taxonomy" id="361077"/>
    <lineage>
        <taxon>Eukaryota</taxon>
        <taxon>Amoebozoa</taxon>
        <taxon>Evosea</taxon>
        <taxon>Eumycetozoa</taxon>
        <taxon>Dictyostelia</taxon>
        <taxon>Dictyosteliales</taxon>
        <taxon>Raperosteliaceae</taxon>
        <taxon>Tieghemostelium</taxon>
    </lineage>
</organism>
<dbReference type="STRING" id="361077.A0A151Z2Q9"/>
<dbReference type="InParanoid" id="A0A151Z2Q9"/>
<dbReference type="AlphaFoldDB" id="A0A151Z2Q9"/>
<dbReference type="EMBL" id="LODT01000051">
    <property type="protein sequence ID" value="KYQ88243.1"/>
    <property type="molecule type" value="Genomic_DNA"/>
</dbReference>
<dbReference type="GO" id="GO:0008757">
    <property type="term" value="F:S-adenosylmethionine-dependent methyltransferase activity"/>
    <property type="evidence" value="ECO:0007669"/>
    <property type="project" value="InterPro"/>
</dbReference>
<dbReference type="PANTHER" id="PTHR44942:SF4">
    <property type="entry name" value="METHYLTRANSFERASE TYPE 11 DOMAIN-CONTAINING PROTEIN"/>
    <property type="match status" value="1"/>
</dbReference>
<dbReference type="SUPFAM" id="SSF53335">
    <property type="entry name" value="S-adenosyl-L-methionine-dependent methyltransferases"/>
    <property type="match status" value="1"/>
</dbReference>
<reference evidence="5 6" key="1">
    <citation type="submission" date="2015-12" db="EMBL/GenBank/DDBJ databases">
        <title>Dictyostelia acquired genes for synthesis and detection of signals that induce cell-type specialization by lateral gene transfer from prokaryotes.</title>
        <authorList>
            <person name="Gloeckner G."/>
            <person name="Schaap P."/>
        </authorList>
    </citation>
    <scope>NUCLEOTIDE SEQUENCE [LARGE SCALE GENOMIC DNA]</scope>
    <source>
        <strain evidence="5 6">TK</strain>
    </source>
</reference>
<dbReference type="Pfam" id="PF08241">
    <property type="entry name" value="Methyltransf_11"/>
    <property type="match status" value="1"/>
</dbReference>
<dbReference type="Gene3D" id="3.40.50.150">
    <property type="entry name" value="Vaccinia Virus protein VP39"/>
    <property type="match status" value="1"/>
</dbReference>
<keyword evidence="2" id="KW-0489">Methyltransferase</keyword>
<evidence type="ECO:0000256" key="2">
    <source>
        <dbReference type="ARBA" id="ARBA00022603"/>
    </source>
</evidence>
<gene>
    <name evidence="5" type="ORF">DLAC_10931</name>
</gene>
<evidence type="ECO:0000256" key="3">
    <source>
        <dbReference type="ARBA" id="ARBA00022679"/>
    </source>
</evidence>
<dbReference type="PANTHER" id="PTHR44942">
    <property type="entry name" value="METHYLTRANSF_11 DOMAIN-CONTAINING PROTEIN"/>
    <property type="match status" value="1"/>
</dbReference>
<dbReference type="OrthoDB" id="16596at2759"/>
<evidence type="ECO:0000313" key="6">
    <source>
        <dbReference type="Proteomes" id="UP000076078"/>
    </source>
</evidence>
<feature type="domain" description="Methyltransferase type 11" evidence="4">
    <location>
        <begin position="48"/>
        <end position="146"/>
    </location>
</feature>
<dbReference type="InterPro" id="IPR013216">
    <property type="entry name" value="Methyltransf_11"/>
</dbReference>